<reference evidence="2" key="1">
    <citation type="submission" date="2018-03" db="EMBL/GenBank/DDBJ databases">
        <authorList>
            <person name="Guldener U."/>
        </authorList>
    </citation>
    <scope>NUCLEOTIDE SEQUENCE</scope>
</reference>
<evidence type="ECO:0000313" key="2">
    <source>
        <dbReference type="EMBL" id="SPO02602.1"/>
    </source>
</evidence>
<dbReference type="EMBL" id="ONZQ02000006">
    <property type="protein sequence ID" value="SPO02602.1"/>
    <property type="molecule type" value="Genomic_DNA"/>
</dbReference>
<dbReference type="PANTHER" id="PTHR42083">
    <property type="entry name" value="MARVEL DOMAIN-CONTAINING PROTEIN"/>
    <property type="match status" value="1"/>
</dbReference>
<feature type="transmembrane region" description="Helical" evidence="1">
    <location>
        <begin position="22"/>
        <end position="41"/>
    </location>
</feature>
<keyword evidence="1" id="KW-0472">Membrane</keyword>
<feature type="transmembrane region" description="Helical" evidence="1">
    <location>
        <begin position="127"/>
        <end position="147"/>
    </location>
</feature>
<gene>
    <name evidence="2" type="ORF">DNG_05275</name>
</gene>
<comment type="caution">
    <text evidence="2">The sequence shown here is derived from an EMBL/GenBank/DDBJ whole genome shotgun (WGS) entry which is preliminary data.</text>
</comment>
<sequence>MPVEQGDLYWEKRSVIGFPLRAILRALQCTFALATAVLYGLDLASATDRRVTPGSGWIYAEVVSGLSLLGCLSHLVFTMTKCRWSLVDWVIFILWVAQFGVFGTIFLGSPSLDRGGSYSDHNRMLAAVWVDMVNMLLWFASGCISLVKCCAARRHQKQQRDTINMKKITRNRHMVENLAPKLW</sequence>
<feature type="transmembrane region" description="Helical" evidence="1">
    <location>
        <begin position="89"/>
        <end position="107"/>
    </location>
</feature>
<keyword evidence="3" id="KW-1185">Reference proteome</keyword>
<dbReference type="AlphaFoldDB" id="A0AAE8MY14"/>
<keyword evidence="1" id="KW-1133">Transmembrane helix</keyword>
<proteinExistence type="predicted"/>
<keyword evidence="1" id="KW-0812">Transmembrane</keyword>
<dbReference type="Proteomes" id="UP001187682">
    <property type="component" value="Unassembled WGS sequence"/>
</dbReference>
<protein>
    <recommendedName>
        <fullName evidence="4">MARVEL domain-containing protein</fullName>
    </recommendedName>
</protein>
<accession>A0AAE8MY14</accession>
<evidence type="ECO:0008006" key="4">
    <source>
        <dbReference type="Google" id="ProtNLM"/>
    </source>
</evidence>
<evidence type="ECO:0000256" key="1">
    <source>
        <dbReference type="SAM" id="Phobius"/>
    </source>
</evidence>
<organism evidence="2 3">
    <name type="scientific">Cephalotrichum gorgonifer</name>
    <dbReference type="NCBI Taxonomy" id="2041049"/>
    <lineage>
        <taxon>Eukaryota</taxon>
        <taxon>Fungi</taxon>
        <taxon>Dikarya</taxon>
        <taxon>Ascomycota</taxon>
        <taxon>Pezizomycotina</taxon>
        <taxon>Sordariomycetes</taxon>
        <taxon>Hypocreomycetidae</taxon>
        <taxon>Microascales</taxon>
        <taxon>Microascaceae</taxon>
        <taxon>Cephalotrichum</taxon>
    </lineage>
</organism>
<dbReference type="PANTHER" id="PTHR42083:SF1">
    <property type="entry name" value="MARVEL DOMAIN-CONTAINING PROTEIN"/>
    <property type="match status" value="1"/>
</dbReference>
<feature type="transmembrane region" description="Helical" evidence="1">
    <location>
        <begin position="56"/>
        <end position="77"/>
    </location>
</feature>
<name>A0AAE8MY14_9PEZI</name>
<evidence type="ECO:0000313" key="3">
    <source>
        <dbReference type="Proteomes" id="UP001187682"/>
    </source>
</evidence>